<dbReference type="STRING" id="797114.C475_01696"/>
<organism evidence="1 2">
    <name type="scientific">Halosimplex carlsbadense 2-9-1</name>
    <dbReference type="NCBI Taxonomy" id="797114"/>
    <lineage>
        <taxon>Archaea</taxon>
        <taxon>Methanobacteriati</taxon>
        <taxon>Methanobacteriota</taxon>
        <taxon>Stenosarchaea group</taxon>
        <taxon>Halobacteria</taxon>
        <taxon>Halobacteriales</taxon>
        <taxon>Haloarculaceae</taxon>
        <taxon>Halosimplex</taxon>
    </lineage>
</organism>
<evidence type="ECO:0000313" key="2">
    <source>
        <dbReference type="Proteomes" id="UP000011626"/>
    </source>
</evidence>
<name>M0D4L3_9EURY</name>
<comment type="caution">
    <text evidence="1">The sequence shown here is derived from an EMBL/GenBank/DDBJ whole genome shotgun (WGS) entry which is preliminary data.</text>
</comment>
<gene>
    <name evidence="1" type="ORF">C475_01696</name>
</gene>
<dbReference type="Proteomes" id="UP000011626">
    <property type="component" value="Unassembled WGS sequence"/>
</dbReference>
<protein>
    <submittedName>
        <fullName evidence="1">Uncharacterized protein</fullName>
    </submittedName>
</protein>
<dbReference type="AlphaFoldDB" id="M0D4L3"/>
<reference evidence="1 2" key="1">
    <citation type="journal article" date="2014" name="PLoS Genet.">
        <title>Phylogenetically driven sequencing of extremely halophilic archaea reveals strategies for static and dynamic osmo-response.</title>
        <authorList>
            <person name="Becker E.A."/>
            <person name="Seitzer P.M."/>
            <person name="Tritt A."/>
            <person name="Larsen D."/>
            <person name="Krusor M."/>
            <person name="Yao A.I."/>
            <person name="Wu D."/>
            <person name="Madern D."/>
            <person name="Eisen J.A."/>
            <person name="Darling A.E."/>
            <person name="Facciotti M.T."/>
        </authorList>
    </citation>
    <scope>NUCLEOTIDE SEQUENCE [LARGE SCALE GENOMIC DNA]</scope>
    <source>
        <strain evidence="1 2">2-9-1</strain>
    </source>
</reference>
<keyword evidence="2" id="KW-1185">Reference proteome</keyword>
<evidence type="ECO:0000313" key="1">
    <source>
        <dbReference type="EMBL" id="ELZ29622.1"/>
    </source>
</evidence>
<proteinExistence type="predicted"/>
<sequence>MGLITGIGGNDREVEHSEVTVEREHLFDVSVSGQYRDGVVDERYLLVVVPVERLADGRELVRIGMGERDK</sequence>
<dbReference type="EMBL" id="AOIU01000005">
    <property type="protein sequence ID" value="ELZ29622.1"/>
    <property type="molecule type" value="Genomic_DNA"/>
</dbReference>
<dbReference type="RefSeq" id="WP_006881992.1">
    <property type="nucleotide sequence ID" value="NZ_AOIU01000005.1"/>
</dbReference>
<accession>M0D4L3</accession>